<gene>
    <name evidence="4" type="ORF">CTI11_04875</name>
</gene>
<dbReference type="GO" id="GO:0003677">
    <property type="term" value="F:DNA binding"/>
    <property type="evidence" value="ECO:0007669"/>
    <property type="project" value="UniProtKB-KW"/>
</dbReference>
<dbReference type="AlphaFoldDB" id="A0A2G7TA59"/>
<dbReference type="PROSITE" id="PS50943">
    <property type="entry name" value="HTH_CROC1"/>
    <property type="match status" value="1"/>
</dbReference>
<dbReference type="SUPFAM" id="SSF47413">
    <property type="entry name" value="lambda repressor-like DNA-binding domains"/>
    <property type="match status" value="1"/>
</dbReference>
<organism evidence="4">
    <name type="scientific">Chryseobacterium sp. B5</name>
    <dbReference type="NCBI Taxonomy" id="2050562"/>
    <lineage>
        <taxon>Bacteria</taxon>
        <taxon>Pseudomonadati</taxon>
        <taxon>Bacteroidota</taxon>
        <taxon>Flavobacteriia</taxon>
        <taxon>Flavobacteriales</taxon>
        <taxon>Weeksellaceae</taxon>
        <taxon>Chryseobacterium group</taxon>
        <taxon>Chryseobacterium</taxon>
    </lineage>
</organism>
<dbReference type="Pfam" id="PF01381">
    <property type="entry name" value="HTH_3"/>
    <property type="match status" value="1"/>
</dbReference>
<evidence type="ECO:0000313" key="4">
    <source>
        <dbReference type="EMBL" id="PII36780.1"/>
    </source>
</evidence>
<protein>
    <recommendedName>
        <fullName evidence="3">HTH cro/C1-type domain-containing protein</fullName>
    </recommendedName>
</protein>
<proteinExistence type="predicted"/>
<accession>A0A2G7TA59</accession>
<feature type="compositionally biased region" description="Basic and acidic residues" evidence="2">
    <location>
        <begin position="95"/>
        <end position="107"/>
    </location>
</feature>
<dbReference type="InterPro" id="IPR010982">
    <property type="entry name" value="Lambda_DNA-bd_dom_sf"/>
</dbReference>
<evidence type="ECO:0000256" key="2">
    <source>
        <dbReference type="SAM" id="MobiDB-lite"/>
    </source>
</evidence>
<evidence type="ECO:0000256" key="1">
    <source>
        <dbReference type="ARBA" id="ARBA00023125"/>
    </source>
</evidence>
<dbReference type="PANTHER" id="PTHR46558:SF4">
    <property type="entry name" value="DNA-BIDING PHAGE PROTEIN"/>
    <property type="match status" value="1"/>
</dbReference>
<dbReference type="EMBL" id="PEKC01000011">
    <property type="protein sequence ID" value="PII36780.1"/>
    <property type="molecule type" value="Genomic_DNA"/>
</dbReference>
<keyword evidence="1" id="KW-0238">DNA-binding</keyword>
<dbReference type="PANTHER" id="PTHR46558">
    <property type="entry name" value="TRACRIPTIONAL REGULATORY PROTEIN-RELATED-RELATED"/>
    <property type="match status" value="1"/>
</dbReference>
<evidence type="ECO:0000259" key="3">
    <source>
        <dbReference type="PROSITE" id="PS50943"/>
    </source>
</evidence>
<comment type="caution">
    <text evidence="4">The sequence shown here is derived from an EMBL/GenBank/DDBJ whole genome shotgun (WGS) entry which is preliminary data.</text>
</comment>
<reference evidence="4" key="1">
    <citation type="submission" date="2017-10" db="EMBL/GenBank/DDBJ databases">
        <title>Chryseobacterium sp. B5 is a hydrocarbonoclastic and plant growth promoting bacterium.</title>
        <authorList>
            <person name="Thijs S."/>
            <person name="Gkorezis P."/>
            <person name="Van Hamme J."/>
        </authorList>
    </citation>
    <scope>NUCLEOTIDE SEQUENCE</scope>
    <source>
        <strain evidence="4">B5</strain>
    </source>
</reference>
<dbReference type="InterPro" id="IPR001387">
    <property type="entry name" value="Cro/C1-type_HTH"/>
</dbReference>
<name>A0A2G7TA59_9FLAO</name>
<sequence length="162" mass="17175">MNHDSKKLFGQRLKAARTKVTLSQDDLAEALQVTRQTISKWERGESSPTAQQLAGLAAMCCACAHTLLFGEPYRQLAIGELIQARGVEAVKEDRTNGCNAADRDDQGAQRAASQAPFRDRRVCGGGGEAIPKADAGGDRRPGGAGRIGQPALYSVGPRSQLG</sequence>
<feature type="domain" description="HTH cro/C1-type" evidence="3">
    <location>
        <begin position="13"/>
        <end position="57"/>
    </location>
</feature>
<dbReference type="CDD" id="cd00093">
    <property type="entry name" value="HTH_XRE"/>
    <property type="match status" value="1"/>
</dbReference>
<dbReference type="Gene3D" id="1.10.260.40">
    <property type="entry name" value="lambda repressor-like DNA-binding domains"/>
    <property type="match status" value="1"/>
</dbReference>
<feature type="region of interest" description="Disordered" evidence="2">
    <location>
        <begin position="95"/>
        <end position="162"/>
    </location>
</feature>
<dbReference type="SMART" id="SM00530">
    <property type="entry name" value="HTH_XRE"/>
    <property type="match status" value="1"/>
</dbReference>